<name>A0A1M6P5J1_9BACT</name>
<reference evidence="9 10" key="1">
    <citation type="submission" date="2016-11" db="EMBL/GenBank/DDBJ databases">
        <authorList>
            <person name="Jaros S."/>
            <person name="Januszkiewicz K."/>
            <person name="Wedrychowicz H."/>
        </authorList>
    </citation>
    <scope>NUCLEOTIDE SEQUENCE [LARGE SCALE GENOMIC DNA]</scope>
    <source>
        <strain evidence="9 10">DSM 18772</strain>
    </source>
</reference>
<dbReference type="STRING" id="1123071.SAMN02745181_3079"/>
<dbReference type="PANTHER" id="PTHR10578:SF107">
    <property type="entry name" value="2-HYDROXYACID OXIDASE 1"/>
    <property type="match status" value="1"/>
</dbReference>
<proteinExistence type="inferred from homology"/>
<dbReference type="InParanoid" id="A0A1M6P5J1"/>
<dbReference type="PROSITE" id="PS51349">
    <property type="entry name" value="FMN_HYDROXY_ACID_DH_2"/>
    <property type="match status" value="1"/>
</dbReference>
<feature type="binding site" evidence="7">
    <location>
        <begin position="83"/>
        <end position="85"/>
    </location>
    <ligand>
        <name>FMN</name>
        <dbReference type="ChEBI" id="CHEBI:58210"/>
    </ligand>
</feature>
<evidence type="ECO:0000256" key="7">
    <source>
        <dbReference type="PIRSR" id="PIRSR000138-2"/>
    </source>
</evidence>
<dbReference type="GO" id="GO:0010181">
    <property type="term" value="F:FMN binding"/>
    <property type="evidence" value="ECO:0007669"/>
    <property type="project" value="InterPro"/>
</dbReference>
<keyword evidence="4" id="KW-0560">Oxidoreductase</keyword>
<comment type="similarity">
    <text evidence="5">Belongs to the FMN-dependent alpha-hydroxy acid dehydrogenase family.</text>
</comment>
<feature type="binding site" evidence="7">
    <location>
        <begin position="309"/>
        <end position="310"/>
    </location>
    <ligand>
        <name>FMN</name>
        <dbReference type="ChEBI" id="CHEBI:58210"/>
    </ligand>
</feature>
<dbReference type="InterPro" id="IPR013785">
    <property type="entry name" value="Aldolase_TIM"/>
</dbReference>
<keyword evidence="10" id="KW-1185">Reference proteome</keyword>
<feature type="active site" description="Proton acceptor" evidence="6">
    <location>
        <position position="255"/>
    </location>
</feature>
<feature type="binding site" evidence="7">
    <location>
        <position position="134"/>
    </location>
    <ligand>
        <name>FMN</name>
        <dbReference type="ChEBI" id="CHEBI:58210"/>
    </ligand>
</feature>
<feature type="binding site" evidence="7">
    <location>
        <position position="255"/>
    </location>
    <ligand>
        <name>glyoxylate</name>
        <dbReference type="ChEBI" id="CHEBI:36655"/>
    </ligand>
</feature>
<gene>
    <name evidence="9" type="ORF">SAMN02745181_3079</name>
</gene>
<protein>
    <submittedName>
        <fullName evidence="9">4-hydroxymandelate oxidase</fullName>
    </submittedName>
</protein>
<dbReference type="SUPFAM" id="SSF51395">
    <property type="entry name" value="FMN-linked oxidoreductases"/>
    <property type="match status" value="1"/>
</dbReference>
<feature type="binding site" evidence="7">
    <location>
        <position position="112"/>
    </location>
    <ligand>
        <name>FMN</name>
        <dbReference type="ChEBI" id="CHEBI:58210"/>
    </ligand>
</feature>
<dbReference type="InterPro" id="IPR000262">
    <property type="entry name" value="FMN-dep_DH"/>
</dbReference>
<dbReference type="InterPro" id="IPR037396">
    <property type="entry name" value="FMN_HAD"/>
</dbReference>
<feature type="binding site" evidence="7">
    <location>
        <position position="253"/>
    </location>
    <ligand>
        <name>FMN</name>
        <dbReference type="ChEBI" id="CHEBI:58210"/>
    </ligand>
</feature>
<evidence type="ECO:0000256" key="1">
    <source>
        <dbReference type="ARBA" id="ARBA00001917"/>
    </source>
</evidence>
<feature type="binding site" evidence="7">
    <location>
        <position position="231"/>
    </location>
    <ligand>
        <name>FMN</name>
        <dbReference type="ChEBI" id="CHEBI:58210"/>
    </ligand>
</feature>
<dbReference type="CDD" id="cd02809">
    <property type="entry name" value="alpha_hydroxyacid_oxid_FMN"/>
    <property type="match status" value="1"/>
</dbReference>
<dbReference type="EMBL" id="FQYR01000005">
    <property type="protein sequence ID" value="SHK03162.1"/>
    <property type="molecule type" value="Genomic_DNA"/>
</dbReference>
<dbReference type="AlphaFoldDB" id="A0A1M6P5J1"/>
<evidence type="ECO:0000313" key="9">
    <source>
        <dbReference type="EMBL" id="SHK03162.1"/>
    </source>
</evidence>
<feature type="binding site" evidence="7">
    <location>
        <position position="162"/>
    </location>
    <ligand>
        <name>FMN</name>
        <dbReference type="ChEBI" id="CHEBI:58210"/>
    </ligand>
</feature>
<dbReference type="RefSeq" id="WP_143184634.1">
    <property type="nucleotide sequence ID" value="NZ_FQYR01000005.1"/>
</dbReference>
<sequence>MADQIPPTAVSLIDYQQLANEQLDRTTLAYLEGGAGDQHSLEANITAWANATIWPRVMTQAQGASTQTTLLGMKLDSPLMIAPTAYHRLFHEQGELATATAASALNTPYIVSTQASTPLEEIAAQAAGSPLWFQLYIQHDREFTADLVLRAKRAGYQALVLTVDAPINGIRNQEQRAGFQLPPGISAVNLHGMRPTPNMSHALDPRFLSSLPNWKDIAWLKKLSGLPVIIKGILHPQDARLAVEHGGDAIIVSNHGGRTLDLLPPTKTALPLVAQAIDKQIPILVDGGIRRGTDVLQAIALGADAVLLGRPILHGLSVAGATGVAHVLRLLQHELEVAMLLTGCRSLTEASSVINTPN</sequence>
<dbReference type="PIRSF" id="PIRSF000138">
    <property type="entry name" value="Al-hdrx_acd_dh"/>
    <property type="match status" value="1"/>
</dbReference>
<feature type="binding site" evidence="7">
    <location>
        <position position="30"/>
    </location>
    <ligand>
        <name>glyoxylate</name>
        <dbReference type="ChEBI" id="CHEBI:36655"/>
    </ligand>
</feature>
<evidence type="ECO:0000256" key="6">
    <source>
        <dbReference type="PIRSR" id="PIRSR000138-1"/>
    </source>
</evidence>
<dbReference type="FunFam" id="3.20.20.70:FF:000029">
    <property type="entry name" value="L-lactate dehydrogenase"/>
    <property type="match status" value="1"/>
</dbReference>
<dbReference type="GO" id="GO:0016614">
    <property type="term" value="F:oxidoreductase activity, acting on CH-OH group of donors"/>
    <property type="evidence" value="ECO:0007669"/>
    <property type="project" value="UniProtKB-ARBA"/>
</dbReference>
<dbReference type="Gene3D" id="3.20.20.70">
    <property type="entry name" value="Aldolase class I"/>
    <property type="match status" value="1"/>
</dbReference>
<feature type="binding site" evidence="7">
    <location>
        <position position="171"/>
    </location>
    <ligand>
        <name>glyoxylate</name>
        <dbReference type="ChEBI" id="CHEBI:36655"/>
    </ligand>
</feature>
<keyword evidence="3 7" id="KW-0288">FMN</keyword>
<feature type="binding site" evidence="7">
    <location>
        <position position="258"/>
    </location>
    <ligand>
        <name>FMN</name>
        <dbReference type="ChEBI" id="CHEBI:58210"/>
    </ligand>
</feature>
<evidence type="ECO:0000256" key="3">
    <source>
        <dbReference type="ARBA" id="ARBA00022643"/>
    </source>
</evidence>
<keyword evidence="2 7" id="KW-0285">Flavoprotein</keyword>
<feature type="binding site" evidence="7">
    <location>
        <begin position="286"/>
        <end position="290"/>
    </location>
    <ligand>
        <name>FMN</name>
        <dbReference type="ChEBI" id="CHEBI:58210"/>
    </ligand>
</feature>
<dbReference type="Proteomes" id="UP000184510">
    <property type="component" value="Unassembled WGS sequence"/>
</dbReference>
<feature type="binding site" evidence="7">
    <location>
        <position position="136"/>
    </location>
    <ligand>
        <name>glyoxylate</name>
        <dbReference type="ChEBI" id="CHEBI:36655"/>
    </ligand>
</feature>
<accession>A0A1M6P5J1</accession>
<evidence type="ECO:0000256" key="5">
    <source>
        <dbReference type="ARBA" id="ARBA00024042"/>
    </source>
</evidence>
<dbReference type="Pfam" id="PF01070">
    <property type="entry name" value="FMN_dh"/>
    <property type="match status" value="1"/>
</dbReference>
<evidence type="ECO:0000256" key="4">
    <source>
        <dbReference type="ARBA" id="ARBA00023002"/>
    </source>
</evidence>
<dbReference type="OrthoDB" id="9770452at2"/>
<comment type="cofactor">
    <cofactor evidence="1">
        <name>FMN</name>
        <dbReference type="ChEBI" id="CHEBI:58210"/>
    </cofactor>
</comment>
<evidence type="ECO:0000313" key="10">
    <source>
        <dbReference type="Proteomes" id="UP000184510"/>
    </source>
</evidence>
<feature type="domain" description="FMN hydroxy acid dehydrogenase" evidence="8">
    <location>
        <begin position="4"/>
        <end position="358"/>
    </location>
</feature>
<dbReference type="PANTHER" id="PTHR10578">
    <property type="entry name" value="S -2-HYDROXY-ACID OXIDASE-RELATED"/>
    <property type="match status" value="1"/>
</dbReference>
<dbReference type="InterPro" id="IPR012133">
    <property type="entry name" value="Alpha-hydoxy_acid_DH_FMN"/>
</dbReference>
<evidence type="ECO:0000259" key="8">
    <source>
        <dbReference type="PROSITE" id="PS51349"/>
    </source>
</evidence>
<organism evidence="9 10">
    <name type="scientific">Rubritalea squalenifaciens DSM 18772</name>
    <dbReference type="NCBI Taxonomy" id="1123071"/>
    <lineage>
        <taxon>Bacteria</taxon>
        <taxon>Pseudomonadati</taxon>
        <taxon>Verrucomicrobiota</taxon>
        <taxon>Verrucomicrobiia</taxon>
        <taxon>Verrucomicrobiales</taxon>
        <taxon>Rubritaleaceae</taxon>
        <taxon>Rubritalea</taxon>
    </lineage>
</organism>
<evidence type="ECO:0000256" key="2">
    <source>
        <dbReference type="ARBA" id="ARBA00022630"/>
    </source>
</evidence>